<proteinExistence type="predicted"/>
<reference evidence="3 4" key="1">
    <citation type="submission" date="2019-07" db="EMBL/GenBank/DDBJ databases">
        <title>Genomic Encyclopedia of Type Strains, Phase I: the one thousand microbial genomes (KMG-I) project.</title>
        <authorList>
            <person name="Kyrpides N."/>
        </authorList>
    </citation>
    <scope>NUCLEOTIDE SEQUENCE [LARGE SCALE GENOMIC DNA]</scope>
    <source>
        <strain evidence="3 4">DSM 13558</strain>
    </source>
</reference>
<evidence type="ECO:0000256" key="1">
    <source>
        <dbReference type="SAM" id="Phobius"/>
    </source>
</evidence>
<dbReference type="AlphaFoldDB" id="A0A562J511"/>
<gene>
    <name evidence="3" type="ORF">LY60_03039</name>
</gene>
<dbReference type="Proteomes" id="UP000315343">
    <property type="component" value="Unassembled WGS sequence"/>
</dbReference>
<keyword evidence="1" id="KW-0812">Transmembrane</keyword>
<comment type="caution">
    <text evidence="3">The sequence shown here is derived from an EMBL/GenBank/DDBJ whole genome shotgun (WGS) entry which is preliminary data.</text>
</comment>
<organism evidence="3 4">
    <name type="scientific">Sedimentibacter saalensis</name>
    <dbReference type="NCBI Taxonomy" id="130788"/>
    <lineage>
        <taxon>Bacteria</taxon>
        <taxon>Bacillati</taxon>
        <taxon>Bacillota</taxon>
        <taxon>Tissierellia</taxon>
        <taxon>Sedimentibacter</taxon>
    </lineage>
</organism>
<sequence length="298" mass="33880">MKNNNIDQLKNDYMNIVIPEELDFAVRKSLMEGKKKMNRQKYLKIAKTTAATAAVITAVFTVGINTSEALALTLSEIPVINKIVRVLTFREYKINEDTYNANIKTPAIEGLENKELESSLNEKYLEENKLLYEQFAKDMESMKANNGGHLGVDSGYVVKTDTDKILSVGRYVVNTVGSSSTTFQYDTIDKENEILITLPSLFKDESYIDIISENIKEQMIKLHEIDEYNVYWIEGIEDSSMAVFNKISSNQSFYINNENKLVISFDKYEVAPGYMGVLEFQIPSDILGDVLISDEYIK</sequence>
<dbReference type="Gene3D" id="3.90.640.20">
    <property type="entry name" value="Heat-shock cognate protein, ATPase"/>
    <property type="match status" value="1"/>
</dbReference>
<name>A0A562J511_9FIRM</name>
<keyword evidence="1" id="KW-0472">Membrane</keyword>
<feature type="domain" description="DUF3298" evidence="2">
    <location>
        <begin position="201"/>
        <end position="283"/>
    </location>
</feature>
<dbReference type="OrthoDB" id="4990at2"/>
<keyword evidence="4" id="KW-1185">Reference proteome</keyword>
<accession>A0A562J511</accession>
<dbReference type="InterPro" id="IPR037126">
    <property type="entry name" value="PdaC/RsiV-like_sf"/>
</dbReference>
<feature type="transmembrane region" description="Helical" evidence="1">
    <location>
        <begin position="45"/>
        <end position="64"/>
    </location>
</feature>
<evidence type="ECO:0000313" key="4">
    <source>
        <dbReference type="Proteomes" id="UP000315343"/>
    </source>
</evidence>
<dbReference type="InterPro" id="IPR021729">
    <property type="entry name" value="DUF3298"/>
</dbReference>
<dbReference type="Pfam" id="PF11738">
    <property type="entry name" value="DUF3298"/>
    <property type="match status" value="1"/>
</dbReference>
<dbReference type="Gene3D" id="3.30.565.40">
    <property type="entry name" value="Fervidobacterium nodosum Rt17-B1 like"/>
    <property type="match status" value="1"/>
</dbReference>
<protein>
    <submittedName>
        <fullName evidence="3">Uncharacterized protein DUF3298</fullName>
    </submittedName>
</protein>
<dbReference type="RefSeq" id="WP_145085554.1">
    <property type="nucleotide sequence ID" value="NZ_VLKH01000010.1"/>
</dbReference>
<keyword evidence="1" id="KW-1133">Transmembrane helix</keyword>
<evidence type="ECO:0000259" key="2">
    <source>
        <dbReference type="Pfam" id="PF11738"/>
    </source>
</evidence>
<evidence type="ECO:0000313" key="3">
    <source>
        <dbReference type="EMBL" id="TWH78197.1"/>
    </source>
</evidence>
<dbReference type="EMBL" id="VLKH01000010">
    <property type="protein sequence ID" value="TWH78197.1"/>
    <property type="molecule type" value="Genomic_DNA"/>
</dbReference>